<feature type="transmembrane region" description="Helical" evidence="1">
    <location>
        <begin position="49"/>
        <end position="71"/>
    </location>
</feature>
<evidence type="ECO:0000313" key="3">
    <source>
        <dbReference type="WBParaSite" id="PSU_v2.g10947.t1"/>
    </source>
</evidence>
<evidence type="ECO:0000313" key="2">
    <source>
        <dbReference type="Proteomes" id="UP000887577"/>
    </source>
</evidence>
<keyword evidence="1" id="KW-0472">Membrane</keyword>
<name>A0A914XVE7_9BILA</name>
<evidence type="ECO:0000313" key="4">
    <source>
        <dbReference type="WBParaSite" id="PSU_v2.g713.t1"/>
    </source>
</evidence>
<dbReference type="WBParaSite" id="PSU_v2.g10947.t1">
    <property type="protein sequence ID" value="PSU_v2.g10947.t1"/>
    <property type="gene ID" value="PSU_v2.g10947"/>
</dbReference>
<protein>
    <submittedName>
        <fullName evidence="3 4">Uncharacterized protein</fullName>
    </submittedName>
</protein>
<keyword evidence="1" id="KW-0812">Transmembrane</keyword>
<proteinExistence type="predicted"/>
<sequence length="76" mass="7686">MYSTLELSADVGIGVVPITILGRFEIGFVAFVVVGKILNGVEFSVSTSIVDSVVVLVIIDCLGGVGTVSAITGTGI</sequence>
<organism evidence="2 3">
    <name type="scientific">Panagrolaimus superbus</name>
    <dbReference type="NCBI Taxonomy" id="310955"/>
    <lineage>
        <taxon>Eukaryota</taxon>
        <taxon>Metazoa</taxon>
        <taxon>Ecdysozoa</taxon>
        <taxon>Nematoda</taxon>
        <taxon>Chromadorea</taxon>
        <taxon>Rhabditida</taxon>
        <taxon>Tylenchina</taxon>
        <taxon>Panagrolaimomorpha</taxon>
        <taxon>Panagrolaimoidea</taxon>
        <taxon>Panagrolaimidae</taxon>
        <taxon>Panagrolaimus</taxon>
    </lineage>
</organism>
<evidence type="ECO:0000256" key="1">
    <source>
        <dbReference type="SAM" id="Phobius"/>
    </source>
</evidence>
<feature type="transmembrane region" description="Helical" evidence="1">
    <location>
        <begin position="12"/>
        <end position="37"/>
    </location>
</feature>
<accession>A0A914XVE7</accession>
<dbReference type="WBParaSite" id="PSU_v2.g713.t1">
    <property type="protein sequence ID" value="PSU_v2.g713.t1"/>
    <property type="gene ID" value="PSU_v2.g713"/>
</dbReference>
<keyword evidence="1" id="KW-1133">Transmembrane helix</keyword>
<reference evidence="3 4" key="1">
    <citation type="submission" date="2022-11" db="UniProtKB">
        <authorList>
            <consortium name="WormBaseParasite"/>
        </authorList>
    </citation>
    <scope>IDENTIFICATION</scope>
</reference>
<dbReference type="Proteomes" id="UP000887577">
    <property type="component" value="Unplaced"/>
</dbReference>
<keyword evidence="2" id="KW-1185">Reference proteome</keyword>
<dbReference type="AlphaFoldDB" id="A0A914XVE7"/>